<organism evidence="14 15">
    <name type="scientific">Cryphonectria parasitica (strain ATCC 38755 / EP155)</name>
    <dbReference type="NCBI Taxonomy" id="660469"/>
    <lineage>
        <taxon>Eukaryota</taxon>
        <taxon>Fungi</taxon>
        <taxon>Dikarya</taxon>
        <taxon>Ascomycota</taxon>
        <taxon>Pezizomycotina</taxon>
        <taxon>Sordariomycetes</taxon>
        <taxon>Sordariomycetidae</taxon>
        <taxon>Diaporthales</taxon>
        <taxon>Cryphonectriaceae</taxon>
        <taxon>Cryphonectria-Endothia species complex</taxon>
        <taxon>Cryphonectria</taxon>
    </lineage>
</organism>
<dbReference type="Gene3D" id="3.90.550.50">
    <property type="match status" value="1"/>
</dbReference>
<comment type="similarity">
    <text evidence="3">Belongs to the glycosyltransferase 31 family. Beta3-Gal-T subfamily.</text>
</comment>
<keyword evidence="9" id="KW-0735">Signal-anchor</keyword>
<evidence type="ECO:0000256" key="5">
    <source>
        <dbReference type="ARBA" id="ARBA00022676"/>
    </source>
</evidence>
<evidence type="ECO:0000256" key="3">
    <source>
        <dbReference type="ARBA" id="ARBA00006462"/>
    </source>
</evidence>
<keyword evidence="11 12" id="KW-0472">Membrane</keyword>
<reference evidence="14" key="1">
    <citation type="journal article" date="2020" name="Phytopathology">
        <title>Genome sequence of the chestnut blight fungus Cryphonectria parasitica EP155: A fundamental resource for an archetypical invasive plant pathogen.</title>
        <authorList>
            <person name="Crouch J.A."/>
            <person name="Dawe A."/>
            <person name="Aerts A."/>
            <person name="Barry K."/>
            <person name="Churchill A.C.L."/>
            <person name="Grimwood J."/>
            <person name="Hillman B."/>
            <person name="Milgroom M.G."/>
            <person name="Pangilinan J."/>
            <person name="Smith M."/>
            <person name="Salamov A."/>
            <person name="Schmutz J."/>
            <person name="Yadav J."/>
            <person name="Grigoriev I.V."/>
            <person name="Nuss D."/>
        </authorList>
    </citation>
    <scope>NUCLEOTIDE SEQUENCE</scope>
    <source>
        <strain evidence="14">EP155</strain>
    </source>
</reference>
<evidence type="ECO:0000256" key="1">
    <source>
        <dbReference type="ARBA" id="ARBA00004606"/>
    </source>
</evidence>
<feature type="transmembrane region" description="Helical" evidence="12">
    <location>
        <begin position="12"/>
        <end position="30"/>
    </location>
</feature>
<keyword evidence="5" id="KW-0328">Glycosyltransferase</keyword>
<proteinExistence type="inferred from homology"/>
<evidence type="ECO:0000313" key="14">
    <source>
        <dbReference type="EMBL" id="KAF3769269.1"/>
    </source>
</evidence>
<dbReference type="InterPro" id="IPR003378">
    <property type="entry name" value="Fringe-like_glycosylTrfase"/>
</dbReference>
<keyword evidence="6" id="KW-0808">Transferase</keyword>
<evidence type="ECO:0000256" key="4">
    <source>
        <dbReference type="ARBA" id="ARBA00012557"/>
    </source>
</evidence>
<sequence>MFPRVAGPRRLAGTAFLVFLIWSLILWLFLPYDNPILLFIQFTTSRVLSIFRSSVDDERLLLELPGRFPFSDDEVAYVVKTGYGTQHRVPALLEASRSIGTGTLYEEDNILIVGDFAGELDFQGRPVVVYDMVAAVMEDEAVIRMETKNTERMQKYANMTRAILDGEKEEAERYSKAVGWELDALKKWYIVQDDDTFMIRPSLYRFLEHLDPSTQELYLGNAIGDYKGRFAHGGSSFILSNKAMRRLLDDNPQVVTQAYVESLDETWGDKLVATTLMKVGIYLSERYGHFFNGERPLITKIAADRMCSPLVSFHGLAQPEQMKDVGRTFADLDQPVFWRDLWRIYGQPSLEVFEQLPIRMGQDHVGRQDDPDMKLSGVRSVDKCATACEGRGQKCLAWTWDKLTEVCLMSPWVIVGEKPKDKFSGLNVKEVRRLESQCGKVSY</sequence>
<dbReference type="Pfam" id="PF02434">
    <property type="entry name" value="Fringe"/>
    <property type="match status" value="1"/>
</dbReference>
<accession>A0A9P4Y961</accession>
<protein>
    <recommendedName>
        <fullName evidence="4">N-acetylgalactosaminide beta-1,3-galactosyltransferase</fullName>
        <ecNumber evidence="4">2.4.1.122</ecNumber>
    </recommendedName>
</protein>
<evidence type="ECO:0000256" key="2">
    <source>
        <dbReference type="ARBA" id="ARBA00004922"/>
    </source>
</evidence>
<keyword evidence="10 12" id="KW-1133">Transmembrane helix</keyword>
<dbReference type="GO" id="GO:0000166">
    <property type="term" value="F:nucleotide binding"/>
    <property type="evidence" value="ECO:0007669"/>
    <property type="project" value="UniProtKB-KW"/>
</dbReference>
<evidence type="ECO:0000256" key="12">
    <source>
        <dbReference type="SAM" id="Phobius"/>
    </source>
</evidence>
<keyword evidence="15" id="KW-1185">Reference proteome</keyword>
<evidence type="ECO:0000256" key="7">
    <source>
        <dbReference type="ARBA" id="ARBA00022692"/>
    </source>
</evidence>
<evidence type="ECO:0000256" key="11">
    <source>
        <dbReference type="ARBA" id="ARBA00023136"/>
    </source>
</evidence>
<dbReference type="EMBL" id="MU032345">
    <property type="protein sequence ID" value="KAF3769269.1"/>
    <property type="molecule type" value="Genomic_DNA"/>
</dbReference>
<dbReference type="PANTHER" id="PTHR23033:SF40">
    <property type="entry name" value="APPLE DOMAIN-CONTAINING PROTEIN"/>
    <property type="match status" value="1"/>
</dbReference>
<evidence type="ECO:0000256" key="6">
    <source>
        <dbReference type="ARBA" id="ARBA00022679"/>
    </source>
</evidence>
<dbReference type="EC" id="2.4.1.122" evidence="4"/>
<comment type="pathway">
    <text evidence="2">Protein modification; protein glycosylation.</text>
</comment>
<dbReference type="PANTHER" id="PTHR23033">
    <property type="entry name" value="BETA1,3-GALACTOSYLTRANSFERASE"/>
    <property type="match status" value="1"/>
</dbReference>
<dbReference type="RefSeq" id="XP_040780230.1">
    <property type="nucleotide sequence ID" value="XM_040926314.1"/>
</dbReference>
<dbReference type="GO" id="GO:0016263">
    <property type="term" value="F:glycoprotein-N-acetylgalactosamine 3-beta-galactosyltransferase activity"/>
    <property type="evidence" value="ECO:0007669"/>
    <property type="project" value="UniProtKB-EC"/>
</dbReference>
<dbReference type="GeneID" id="63843443"/>
<evidence type="ECO:0000256" key="10">
    <source>
        <dbReference type="ARBA" id="ARBA00022989"/>
    </source>
</evidence>
<keyword evidence="7 12" id="KW-0812">Transmembrane</keyword>
<gene>
    <name evidence="14" type="ORF">M406DRAFT_95948</name>
</gene>
<evidence type="ECO:0000256" key="9">
    <source>
        <dbReference type="ARBA" id="ARBA00022968"/>
    </source>
</evidence>
<evidence type="ECO:0000259" key="13">
    <source>
        <dbReference type="Pfam" id="PF02434"/>
    </source>
</evidence>
<dbReference type="Proteomes" id="UP000803844">
    <property type="component" value="Unassembled WGS sequence"/>
</dbReference>
<dbReference type="OrthoDB" id="414175at2759"/>
<comment type="subcellular location">
    <subcellularLocation>
        <location evidence="1">Membrane</location>
        <topology evidence="1">Single-pass type II membrane protein</topology>
    </subcellularLocation>
</comment>
<feature type="domain" description="Fringe-like glycosyltransferase" evidence="13">
    <location>
        <begin position="182"/>
        <end position="248"/>
    </location>
</feature>
<evidence type="ECO:0000256" key="8">
    <source>
        <dbReference type="ARBA" id="ARBA00022741"/>
    </source>
</evidence>
<dbReference type="InterPro" id="IPR026050">
    <property type="entry name" value="C1GALT1/C1GALT1_chp1"/>
</dbReference>
<comment type="caution">
    <text evidence="14">The sequence shown here is derived from an EMBL/GenBank/DDBJ whole genome shotgun (WGS) entry which is preliminary data.</text>
</comment>
<dbReference type="GO" id="GO:0016020">
    <property type="term" value="C:membrane"/>
    <property type="evidence" value="ECO:0007669"/>
    <property type="project" value="UniProtKB-SubCell"/>
</dbReference>
<evidence type="ECO:0000313" key="15">
    <source>
        <dbReference type="Proteomes" id="UP000803844"/>
    </source>
</evidence>
<keyword evidence="8" id="KW-0547">Nucleotide-binding</keyword>
<dbReference type="AlphaFoldDB" id="A0A9P4Y961"/>
<name>A0A9P4Y961_CRYP1</name>